<dbReference type="Proteomes" id="UP001500307">
    <property type="component" value="Unassembled WGS sequence"/>
</dbReference>
<comment type="caution">
    <text evidence="3">The sequence shown here is derived from an EMBL/GenBank/DDBJ whole genome shotgun (WGS) entry which is preliminary data.</text>
</comment>
<gene>
    <name evidence="3" type="ORF">GCM10023176_59250</name>
</gene>
<evidence type="ECO:0000256" key="1">
    <source>
        <dbReference type="ARBA" id="ARBA00022763"/>
    </source>
</evidence>
<sequence length="267" mass="29145">MSFNFLQTDHPAWRSAGARHVRLLPVDGGTAWLVEAQGQQLTWTSISGDQPAPSVDVYALPAPARREAAGLNASLATLGGVARLPNPSLWDALATAVVRQVIRAAQARKLYREFCDRHGPGVALSDEMDIHSFPSPERVLTLSDGDFTNSGMAFKRRPLRRAAEAFLAHGENWLSLSPSVLVKELQTVPGIGPWSAGAAVADWSNDWTLYPYGDLAVRTWARHADPDAAWPMDERTFARTWRRVTGDQLGTYTLLTLAFGCRQAGAV</sequence>
<keyword evidence="4" id="KW-1185">Reference proteome</keyword>
<keyword evidence="1" id="KW-0227">DNA damage</keyword>
<reference evidence="4" key="1">
    <citation type="journal article" date="2019" name="Int. J. Syst. Evol. Microbiol.">
        <title>The Global Catalogue of Microorganisms (GCM) 10K type strain sequencing project: providing services to taxonomists for standard genome sequencing and annotation.</title>
        <authorList>
            <consortium name="The Broad Institute Genomics Platform"/>
            <consortium name="The Broad Institute Genome Sequencing Center for Infectious Disease"/>
            <person name="Wu L."/>
            <person name="Ma J."/>
        </authorList>
    </citation>
    <scope>NUCLEOTIDE SEQUENCE [LARGE SCALE GENOMIC DNA]</scope>
    <source>
        <strain evidence="4">JCM 3175</strain>
    </source>
</reference>
<organism evidence="3 4">
    <name type="scientific">Micromonospora coerulea</name>
    <dbReference type="NCBI Taxonomy" id="47856"/>
    <lineage>
        <taxon>Bacteria</taxon>
        <taxon>Bacillati</taxon>
        <taxon>Actinomycetota</taxon>
        <taxon>Actinomycetes</taxon>
        <taxon>Micromonosporales</taxon>
        <taxon>Micromonosporaceae</taxon>
        <taxon>Micromonospora</taxon>
    </lineage>
</organism>
<accession>A0ABP8T5P5</accession>
<dbReference type="PANTHER" id="PTHR43003">
    <property type="entry name" value="DNA-3-METHYLADENINE GLYCOSYLASE"/>
    <property type="match status" value="1"/>
</dbReference>
<dbReference type="EMBL" id="BAABGU010000056">
    <property type="protein sequence ID" value="GAA4580178.1"/>
    <property type="molecule type" value="Genomic_DNA"/>
</dbReference>
<protein>
    <recommendedName>
        <fullName evidence="5">DNA-3-methyladenine glycosylase 2 family protein</fullName>
    </recommendedName>
</protein>
<name>A0ABP8T5P5_9ACTN</name>
<dbReference type="SUPFAM" id="SSF48150">
    <property type="entry name" value="DNA-glycosylase"/>
    <property type="match status" value="1"/>
</dbReference>
<evidence type="ECO:0000256" key="2">
    <source>
        <dbReference type="ARBA" id="ARBA00023204"/>
    </source>
</evidence>
<keyword evidence="2" id="KW-0234">DNA repair</keyword>
<evidence type="ECO:0008006" key="5">
    <source>
        <dbReference type="Google" id="ProtNLM"/>
    </source>
</evidence>
<dbReference type="InterPro" id="IPR051912">
    <property type="entry name" value="Alkylbase_DNA_Glycosylase/TA"/>
</dbReference>
<evidence type="ECO:0000313" key="3">
    <source>
        <dbReference type="EMBL" id="GAA4580178.1"/>
    </source>
</evidence>
<dbReference type="InterPro" id="IPR011257">
    <property type="entry name" value="DNA_glycosylase"/>
</dbReference>
<proteinExistence type="predicted"/>
<evidence type="ECO:0000313" key="4">
    <source>
        <dbReference type="Proteomes" id="UP001500307"/>
    </source>
</evidence>
<dbReference type="PANTHER" id="PTHR43003:SF5">
    <property type="entry name" value="DNA-3-METHYLADENINE GLYCOSYLASE"/>
    <property type="match status" value="1"/>
</dbReference>
<dbReference type="Gene3D" id="1.10.340.30">
    <property type="entry name" value="Hypothetical protein, domain 2"/>
    <property type="match status" value="1"/>
</dbReference>